<comment type="cofactor">
    <cofactor evidence="2">
        <name>Mg(2+)</name>
        <dbReference type="ChEBI" id="CHEBI:18420"/>
    </cofactor>
</comment>
<protein>
    <recommendedName>
        <fullName evidence="2">ATP-dependent DNA helicase</fullName>
        <ecNumber evidence="2">5.6.2.3</ecNumber>
    </recommendedName>
</protein>
<dbReference type="InterPro" id="IPR003593">
    <property type="entry name" value="AAA+_ATPase"/>
</dbReference>
<keyword evidence="2" id="KW-0234">DNA repair</keyword>
<evidence type="ECO:0000313" key="4">
    <source>
        <dbReference type="EMBL" id="OLP84815.1"/>
    </source>
</evidence>
<dbReference type="GO" id="GO:0005524">
    <property type="term" value="F:ATP binding"/>
    <property type="evidence" value="ECO:0007669"/>
    <property type="project" value="UniProtKB-KW"/>
</dbReference>
<reference evidence="4 5" key="1">
    <citation type="submission" date="2016-02" db="EMBL/GenBank/DDBJ databases">
        <title>Genome analysis of coral dinoflagellate symbionts highlights evolutionary adaptations to a symbiotic lifestyle.</title>
        <authorList>
            <person name="Aranda M."/>
            <person name="Li Y."/>
            <person name="Liew Y.J."/>
            <person name="Baumgarten S."/>
            <person name="Simakov O."/>
            <person name="Wilson M."/>
            <person name="Piel J."/>
            <person name="Ashoor H."/>
            <person name="Bougouffa S."/>
            <person name="Bajic V.B."/>
            <person name="Ryu T."/>
            <person name="Ravasi T."/>
            <person name="Bayer T."/>
            <person name="Micklem G."/>
            <person name="Kim H."/>
            <person name="Bhak J."/>
            <person name="Lajeunesse T.C."/>
            <person name="Voolstra C.R."/>
        </authorList>
    </citation>
    <scope>NUCLEOTIDE SEQUENCE [LARGE SCALE GENOMIC DNA]</scope>
    <source>
        <strain evidence="4 5">CCMP2467</strain>
    </source>
</reference>
<dbReference type="GO" id="GO:0006310">
    <property type="term" value="P:DNA recombination"/>
    <property type="evidence" value="ECO:0007669"/>
    <property type="project" value="UniProtKB-KW"/>
</dbReference>
<dbReference type="GO" id="GO:0000723">
    <property type="term" value="P:telomere maintenance"/>
    <property type="evidence" value="ECO:0007669"/>
    <property type="project" value="InterPro"/>
</dbReference>
<dbReference type="GO" id="GO:0043139">
    <property type="term" value="F:5'-3' DNA helicase activity"/>
    <property type="evidence" value="ECO:0007669"/>
    <property type="project" value="UniProtKB-EC"/>
</dbReference>
<dbReference type="SUPFAM" id="SSF57756">
    <property type="entry name" value="Retrovirus zinc finger-like domains"/>
    <property type="match status" value="1"/>
</dbReference>
<sequence>MGESGLNFMLCRDIGFSHAVLKCIKVWEPEAWEETVQYRRLTLGLHISFSVFNEADSHRFQQVYIGSSPTSRKCVPQTSPVTCEDDAAQAGRTDPHPDTFQVYHSRGQICAKRTDAHSHWGVNLAPEEPTTPPPLQQDLDRWQRQAKEIAVSQHLFLTGEAGSGKTYLLQHLKENLHDAHIAVAAPTWKAASRLCGTSVHWFAGVNVGKLEASAEEALLFIQSRQDSEAVLDRLRRVKVLILDEVSMLCPTVLDNLEQLCRMVRDSEALFGGMRCIFSGDFMQIPPVASRTLAFEARCWKALFAEPQQQQTLLRQHRQSEGEFYNFLKRLRYGYLHETDIGLLLAASRREGASEWLSMFATNEDVEKVNASRLRRLEGEAVSFDAQDDFHPDVTVQSRKELEVGLDEQCPRQLVLKVGAPVRLTHVQNSEATHRGMEGKVIGFEDRGPIVQLDGGGGTRTVEPRIGAYIQSEAGGPRLAVRKQVPLALAWATTLHKAQGMTLTHAATHVSKVFQENMGYVALSRVSSHSGLKLIDRLDSMTSMQLRNWLDRKLCQACPKASAFHMNMLNEQDKSQIERGRSEFRQLLDNDSIWKRALRDAGFVDGAGYRYSDSRPDWAVHQYGDRCLKCGKTGHWRADCLE</sequence>
<dbReference type="InterPro" id="IPR051055">
    <property type="entry name" value="PIF1_helicase"/>
</dbReference>
<dbReference type="AlphaFoldDB" id="A0A1Q9CPK2"/>
<gene>
    <name evidence="4" type="primary">pif1</name>
    <name evidence="4" type="ORF">AK812_SmicGene34273</name>
</gene>
<evidence type="ECO:0000259" key="3">
    <source>
        <dbReference type="PROSITE" id="PS50158"/>
    </source>
</evidence>
<dbReference type="Pfam" id="PF05970">
    <property type="entry name" value="PIF1"/>
    <property type="match status" value="1"/>
</dbReference>
<dbReference type="GO" id="GO:0006281">
    <property type="term" value="P:DNA repair"/>
    <property type="evidence" value="ECO:0007669"/>
    <property type="project" value="UniProtKB-KW"/>
</dbReference>
<dbReference type="Gene3D" id="3.40.50.300">
    <property type="entry name" value="P-loop containing nucleotide triphosphate hydrolases"/>
    <property type="match status" value="1"/>
</dbReference>
<dbReference type="InterPro" id="IPR010285">
    <property type="entry name" value="DNA_helicase_pif1-like_DEAD"/>
</dbReference>
<proteinExistence type="inferred from homology"/>
<evidence type="ECO:0000256" key="2">
    <source>
        <dbReference type="RuleBase" id="RU363044"/>
    </source>
</evidence>
<dbReference type="InterPro" id="IPR001878">
    <property type="entry name" value="Znf_CCHC"/>
</dbReference>
<keyword evidence="2 4" id="KW-0347">Helicase</keyword>
<keyword evidence="1" id="KW-0479">Metal-binding</keyword>
<dbReference type="OrthoDB" id="425788at2759"/>
<dbReference type="InterPro" id="IPR036875">
    <property type="entry name" value="Znf_CCHC_sf"/>
</dbReference>
<keyword evidence="2" id="KW-0227">DNA damage</keyword>
<evidence type="ECO:0000313" key="5">
    <source>
        <dbReference type="Proteomes" id="UP000186817"/>
    </source>
</evidence>
<accession>A0A1Q9CPK2</accession>
<keyword evidence="2" id="KW-0378">Hydrolase</keyword>
<name>A0A1Q9CPK2_SYMMI</name>
<feature type="domain" description="CCHC-type" evidence="3">
    <location>
        <begin position="625"/>
        <end position="639"/>
    </location>
</feature>
<dbReference type="Proteomes" id="UP000186817">
    <property type="component" value="Unassembled WGS sequence"/>
</dbReference>
<dbReference type="PANTHER" id="PTHR47642">
    <property type="entry name" value="ATP-DEPENDENT DNA HELICASE"/>
    <property type="match status" value="1"/>
</dbReference>
<evidence type="ECO:0000256" key="1">
    <source>
        <dbReference type="PROSITE-ProRule" id="PRU00047"/>
    </source>
</evidence>
<keyword evidence="1" id="KW-0863">Zinc-finger</keyword>
<comment type="caution">
    <text evidence="4">The sequence shown here is derived from an EMBL/GenBank/DDBJ whole genome shotgun (WGS) entry which is preliminary data.</text>
</comment>
<dbReference type="PANTHER" id="PTHR47642:SF5">
    <property type="entry name" value="ATP-DEPENDENT DNA HELICASE"/>
    <property type="match status" value="1"/>
</dbReference>
<comment type="similarity">
    <text evidence="2">Belongs to the helicase family.</text>
</comment>
<dbReference type="PROSITE" id="PS50158">
    <property type="entry name" value="ZF_CCHC"/>
    <property type="match status" value="1"/>
</dbReference>
<dbReference type="EMBL" id="LSRX01001016">
    <property type="protein sequence ID" value="OLP84815.1"/>
    <property type="molecule type" value="Genomic_DNA"/>
</dbReference>
<dbReference type="SMART" id="SM00382">
    <property type="entry name" value="AAA"/>
    <property type="match status" value="1"/>
</dbReference>
<organism evidence="4 5">
    <name type="scientific">Symbiodinium microadriaticum</name>
    <name type="common">Dinoflagellate</name>
    <name type="synonym">Zooxanthella microadriatica</name>
    <dbReference type="NCBI Taxonomy" id="2951"/>
    <lineage>
        <taxon>Eukaryota</taxon>
        <taxon>Sar</taxon>
        <taxon>Alveolata</taxon>
        <taxon>Dinophyceae</taxon>
        <taxon>Suessiales</taxon>
        <taxon>Symbiodiniaceae</taxon>
        <taxon>Symbiodinium</taxon>
    </lineage>
</organism>
<dbReference type="EC" id="5.6.2.3" evidence="2"/>
<dbReference type="CDD" id="cd18809">
    <property type="entry name" value="SF1_C_RecD"/>
    <property type="match status" value="1"/>
</dbReference>
<keyword evidence="2" id="KW-0067">ATP-binding</keyword>
<keyword evidence="2" id="KW-0233">DNA recombination</keyword>
<keyword evidence="5" id="KW-1185">Reference proteome</keyword>
<dbReference type="InterPro" id="IPR027417">
    <property type="entry name" value="P-loop_NTPase"/>
</dbReference>
<keyword evidence="2" id="KW-0547">Nucleotide-binding</keyword>
<dbReference type="SMART" id="SM00343">
    <property type="entry name" value="ZnF_C2HC"/>
    <property type="match status" value="1"/>
</dbReference>
<keyword evidence="1" id="KW-0862">Zinc</keyword>
<dbReference type="SUPFAM" id="SSF52540">
    <property type="entry name" value="P-loop containing nucleoside triphosphate hydrolases"/>
    <property type="match status" value="2"/>
</dbReference>
<dbReference type="GO" id="GO:0003676">
    <property type="term" value="F:nucleic acid binding"/>
    <property type="evidence" value="ECO:0007669"/>
    <property type="project" value="InterPro"/>
</dbReference>
<dbReference type="GO" id="GO:0016887">
    <property type="term" value="F:ATP hydrolysis activity"/>
    <property type="evidence" value="ECO:0007669"/>
    <property type="project" value="RHEA"/>
</dbReference>
<comment type="catalytic activity">
    <reaction evidence="2">
        <text>ATP + H2O = ADP + phosphate + H(+)</text>
        <dbReference type="Rhea" id="RHEA:13065"/>
        <dbReference type="ChEBI" id="CHEBI:15377"/>
        <dbReference type="ChEBI" id="CHEBI:15378"/>
        <dbReference type="ChEBI" id="CHEBI:30616"/>
        <dbReference type="ChEBI" id="CHEBI:43474"/>
        <dbReference type="ChEBI" id="CHEBI:456216"/>
        <dbReference type="EC" id="5.6.2.3"/>
    </reaction>
</comment>
<dbReference type="GO" id="GO:0008270">
    <property type="term" value="F:zinc ion binding"/>
    <property type="evidence" value="ECO:0007669"/>
    <property type="project" value="UniProtKB-KW"/>
</dbReference>